<gene>
    <name evidence="2" type="ORF">DCAR_0520786</name>
</gene>
<evidence type="ECO:0000313" key="2">
    <source>
        <dbReference type="EMBL" id="WOH01404.1"/>
    </source>
</evidence>
<dbReference type="InterPro" id="IPR012340">
    <property type="entry name" value="NA-bd_OB-fold"/>
</dbReference>
<keyword evidence="3" id="KW-1185">Reference proteome</keyword>
<feature type="domain" description="Replication protein A 70 kDa DNA-binding subunit B/D first OB fold" evidence="1">
    <location>
        <begin position="3"/>
        <end position="72"/>
    </location>
</feature>
<dbReference type="PANTHER" id="PTHR47165:SF4">
    <property type="entry name" value="OS03G0429900 PROTEIN"/>
    <property type="match status" value="1"/>
</dbReference>
<dbReference type="AlphaFoldDB" id="A0AAF0X6T2"/>
<reference evidence="2" key="2">
    <citation type="submission" date="2022-03" db="EMBL/GenBank/DDBJ databases">
        <title>Draft title - Genomic analysis of global carrot germplasm unveils the trajectory of domestication and the origin of high carotenoid orange carrot.</title>
        <authorList>
            <person name="Iorizzo M."/>
            <person name="Ellison S."/>
            <person name="Senalik D."/>
            <person name="Macko-Podgorni A."/>
            <person name="Grzebelus D."/>
            <person name="Bostan H."/>
            <person name="Rolling W."/>
            <person name="Curaba J."/>
            <person name="Simon P."/>
        </authorList>
    </citation>
    <scope>NUCLEOTIDE SEQUENCE</scope>
    <source>
        <tissue evidence="2">Leaf</tissue>
    </source>
</reference>
<dbReference type="Proteomes" id="UP000077755">
    <property type="component" value="Chromosome 5"/>
</dbReference>
<dbReference type="PANTHER" id="PTHR47165">
    <property type="entry name" value="OS03G0429900 PROTEIN"/>
    <property type="match status" value="1"/>
</dbReference>
<dbReference type="SUPFAM" id="SSF50249">
    <property type="entry name" value="Nucleic acid-binding proteins"/>
    <property type="match status" value="1"/>
</dbReference>
<dbReference type="CDD" id="cd04480">
    <property type="entry name" value="RPA1_DBD_A_like"/>
    <property type="match status" value="1"/>
</dbReference>
<organism evidence="2 3">
    <name type="scientific">Daucus carota subsp. sativus</name>
    <name type="common">Carrot</name>
    <dbReference type="NCBI Taxonomy" id="79200"/>
    <lineage>
        <taxon>Eukaryota</taxon>
        <taxon>Viridiplantae</taxon>
        <taxon>Streptophyta</taxon>
        <taxon>Embryophyta</taxon>
        <taxon>Tracheophyta</taxon>
        <taxon>Spermatophyta</taxon>
        <taxon>Magnoliopsida</taxon>
        <taxon>eudicotyledons</taxon>
        <taxon>Gunneridae</taxon>
        <taxon>Pentapetalae</taxon>
        <taxon>asterids</taxon>
        <taxon>campanulids</taxon>
        <taxon>Apiales</taxon>
        <taxon>Apiaceae</taxon>
        <taxon>Apioideae</taxon>
        <taxon>Scandiceae</taxon>
        <taxon>Daucinae</taxon>
        <taxon>Daucus</taxon>
        <taxon>Daucus sect. Daucus</taxon>
    </lineage>
</organism>
<proteinExistence type="predicted"/>
<dbReference type="Pfam" id="PF02721">
    <property type="entry name" value="DUF223"/>
    <property type="match status" value="1"/>
</dbReference>
<sequence>MAFSYLSELDDHTEDWMIKVRVCRKWESVNMKDGNLISLDMILIDEKENLMHASVRKHLVSRFEDRVLEGRVYNQKMTWFMS</sequence>
<protein>
    <recommendedName>
        <fullName evidence="1">Replication protein A 70 kDa DNA-binding subunit B/D first OB fold domain-containing protein</fullName>
    </recommendedName>
</protein>
<name>A0AAF0X6T2_DAUCS</name>
<dbReference type="Gene3D" id="2.40.50.140">
    <property type="entry name" value="Nucleic acid-binding proteins"/>
    <property type="match status" value="1"/>
</dbReference>
<dbReference type="InterPro" id="IPR003871">
    <property type="entry name" value="RFA1B/D_OB_1st"/>
</dbReference>
<evidence type="ECO:0000313" key="3">
    <source>
        <dbReference type="Proteomes" id="UP000077755"/>
    </source>
</evidence>
<accession>A0AAF0X6T2</accession>
<reference evidence="2" key="1">
    <citation type="journal article" date="2016" name="Nat. Genet.">
        <title>A high-quality carrot genome assembly provides new insights into carotenoid accumulation and asterid genome evolution.</title>
        <authorList>
            <person name="Iorizzo M."/>
            <person name="Ellison S."/>
            <person name="Senalik D."/>
            <person name="Zeng P."/>
            <person name="Satapoomin P."/>
            <person name="Huang J."/>
            <person name="Bowman M."/>
            <person name="Iovene M."/>
            <person name="Sanseverino W."/>
            <person name="Cavagnaro P."/>
            <person name="Yildiz M."/>
            <person name="Macko-Podgorni A."/>
            <person name="Moranska E."/>
            <person name="Grzebelus E."/>
            <person name="Grzebelus D."/>
            <person name="Ashrafi H."/>
            <person name="Zheng Z."/>
            <person name="Cheng S."/>
            <person name="Spooner D."/>
            <person name="Van Deynze A."/>
            <person name="Simon P."/>
        </authorList>
    </citation>
    <scope>NUCLEOTIDE SEQUENCE</scope>
    <source>
        <tissue evidence="2">Leaf</tissue>
    </source>
</reference>
<dbReference type="EMBL" id="CP093347">
    <property type="protein sequence ID" value="WOH01404.1"/>
    <property type="molecule type" value="Genomic_DNA"/>
</dbReference>
<evidence type="ECO:0000259" key="1">
    <source>
        <dbReference type="Pfam" id="PF02721"/>
    </source>
</evidence>